<evidence type="ECO:0008006" key="3">
    <source>
        <dbReference type="Google" id="ProtNLM"/>
    </source>
</evidence>
<comment type="caution">
    <text evidence="1">The sequence shown here is derived from an EMBL/GenBank/DDBJ whole genome shotgun (WGS) entry which is preliminary data.</text>
</comment>
<dbReference type="EMBL" id="JAVDBT010000001">
    <property type="protein sequence ID" value="MDQ2065081.1"/>
    <property type="molecule type" value="Genomic_DNA"/>
</dbReference>
<gene>
    <name evidence="1" type="ORF">Q9295_01745</name>
</gene>
<dbReference type="RefSeq" id="WP_306678759.1">
    <property type="nucleotide sequence ID" value="NZ_JAVDBT010000001.1"/>
</dbReference>
<accession>A0ABU0VTN7</accession>
<keyword evidence="2" id="KW-1185">Reference proteome</keyword>
<protein>
    <recommendedName>
        <fullName evidence="3">Asparagine synthetase domain-containing protein</fullName>
    </recommendedName>
</protein>
<evidence type="ECO:0000313" key="2">
    <source>
        <dbReference type="Proteomes" id="UP001239680"/>
    </source>
</evidence>
<proteinExistence type="predicted"/>
<evidence type="ECO:0000313" key="1">
    <source>
        <dbReference type="EMBL" id="MDQ2065081.1"/>
    </source>
</evidence>
<name>A0ABU0VTN7_9RHOB</name>
<dbReference type="Proteomes" id="UP001239680">
    <property type="component" value="Unassembled WGS sequence"/>
</dbReference>
<organism evidence="1 2">
    <name type="scientific">Pseudogemmobacter lacusdianii</name>
    <dbReference type="NCBI Taxonomy" id="3069608"/>
    <lineage>
        <taxon>Bacteria</taxon>
        <taxon>Pseudomonadati</taxon>
        <taxon>Pseudomonadota</taxon>
        <taxon>Alphaproteobacteria</taxon>
        <taxon>Rhodobacterales</taxon>
        <taxon>Paracoccaceae</taxon>
        <taxon>Pseudogemmobacter</taxon>
    </lineage>
</organism>
<sequence>MWCPEGYLTLDEIMQVMDFDTYDILVGADNRPKPEDPDDELLAHDGTLWPDSYELEAYHNWLIAALIEACRHDMRVCLGSGNLIRLSDFSFAWSVSHKHGLSSGAAFDAAFLSRWRGGPFPDDYFLRRDLADMQFMHLERSGLAVRTSTTLEAVAPIAGSPLCIKETDLPAPLLAMRVWLVENAWEGRIQGAVEKAPTGAAIVAAFREGLFKNKGEAHRMFGQDMKHLAWLALWKEAAAIEPTLAKPGPRSR</sequence>
<reference evidence="1 2" key="1">
    <citation type="submission" date="2023-08" db="EMBL/GenBank/DDBJ databases">
        <title>Characterization of two Paracoccaceae strains isolated from Phycosphere and proposal of Xinfangfangia lacusdiani sp. nov.</title>
        <authorList>
            <person name="Deng Y."/>
            <person name="Zhang Y.Q."/>
        </authorList>
    </citation>
    <scope>NUCLEOTIDE SEQUENCE [LARGE SCALE GENOMIC DNA]</scope>
    <source>
        <strain evidence="1 2">CPCC 101601</strain>
    </source>
</reference>